<name>A0A2Z7DE99_9LAMI</name>
<dbReference type="AlphaFoldDB" id="A0A2Z7DE99"/>
<keyword evidence="3" id="KW-1185">Reference proteome</keyword>
<dbReference type="Proteomes" id="UP000250235">
    <property type="component" value="Unassembled WGS sequence"/>
</dbReference>
<protein>
    <submittedName>
        <fullName evidence="2">Uncharacterized protein</fullName>
    </submittedName>
</protein>
<organism evidence="2 3">
    <name type="scientific">Dorcoceras hygrometricum</name>
    <dbReference type="NCBI Taxonomy" id="472368"/>
    <lineage>
        <taxon>Eukaryota</taxon>
        <taxon>Viridiplantae</taxon>
        <taxon>Streptophyta</taxon>
        <taxon>Embryophyta</taxon>
        <taxon>Tracheophyta</taxon>
        <taxon>Spermatophyta</taxon>
        <taxon>Magnoliopsida</taxon>
        <taxon>eudicotyledons</taxon>
        <taxon>Gunneridae</taxon>
        <taxon>Pentapetalae</taxon>
        <taxon>asterids</taxon>
        <taxon>lamiids</taxon>
        <taxon>Lamiales</taxon>
        <taxon>Gesneriaceae</taxon>
        <taxon>Didymocarpoideae</taxon>
        <taxon>Trichosporeae</taxon>
        <taxon>Loxocarpinae</taxon>
        <taxon>Dorcoceras</taxon>
    </lineage>
</organism>
<dbReference type="EMBL" id="KQ986826">
    <property type="protein sequence ID" value="KZV58150.1"/>
    <property type="molecule type" value="Genomic_DNA"/>
</dbReference>
<evidence type="ECO:0000256" key="1">
    <source>
        <dbReference type="SAM" id="MobiDB-lite"/>
    </source>
</evidence>
<feature type="region of interest" description="Disordered" evidence="1">
    <location>
        <begin position="184"/>
        <end position="224"/>
    </location>
</feature>
<evidence type="ECO:0000313" key="3">
    <source>
        <dbReference type="Proteomes" id="UP000250235"/>
    </source>
</evidence>
<reference evidence="2 3" key="1">
    <citation type="journal article" date="2015" name="Proc. Natl. Acad. Sci. U.S.A.">
        <title>The resurrection genome of Boea hygrometrica: A blueprint for survival of dehydration.</title>
        <authorList>
            <person name="Xiao L."/>
            <person name="Yang G."/>
            <person name="Zhang L."/>
            <person name="Yang X."/>
            <person name="Zhao S."/>
            <person name="Ji Z."/>
            <person name="Zhou Q."/>
            <person name="Hu M."/>
            <person name="Wang Y."/>
            <person name="Chen M."/>
            <person name="Xu Y."/>
            <person name="Jin H."/>
            <person name="Xiao X."/>
            <person name="Hu G."/>
            <person name="Bao F."/>
            <person name="Hu Y."/>
            <person name="Wan P."/>
            <person name="Li L."/>
            <person name="Deng X."/>
            <person name="Kuang T."/>
            <person name="Xiang C."/>
            <person name="Zhu J.K."/>
            <person name="Oliver M.J."/>
            <person name="He Y."/>
        </authorList>
    </citation>
    <scope>NUCLEOTIDE SEQUENCE [LARGE SCALE GENOMIC DNA]</scope>
    <source>
        <strain evidence="3">cv. XS01</strain>
    </source>
</reference>
<proteinExistence type="predicted"/>
<sequence>MGGAQPPARGLHAVRAPVHNVCARGAATYATSSRRWGGGCAQAACMRARTRARTTVRNVCARSPDSVRIVCILPCATCAHGYSLWAQRVRATCATCAHSYRPAGTTPVGKCARGVHGRHATPAAMCARDAHDPTIPEAICTRRAPGSDKFHEKIGTSTVGDFGLLIRSMTGIPIPSPVCTRKLDEDFTDGISSPERSERDFRRRRRQAAAAATDVGEERRGRIS</sequence>
<gene>
    <name evidence="2" type="ORF">F511_02743</name>
</gene>
<evidence type="ECO:0000313" key="2">
    <source>
        <dbReference type="EMBL" id="KZV58150.1"/>
    </source>
</evidence>
<accession>A0A2Z7DE99</accession>